<sequence>MLNIASMVLVAAGFDSASSFLRSQ</sequence>
<dbReference type="EMBL" id="DUZY01000006">
    <property type="protein sequence ID" value="DAD43540.1"/>
    <property type="molecule type" value="Genomic_DNA"/>
</dbReference>
<dbReference type="AlphaFoldDB" id="A0A822ZGA8"/>
<organism evidence="1 2">
    <name type="scientific">Nelumbo nucifera</name>
    <name type="common">Sacred lotus</name>
    <dbReference type="NCBI Taxonomy" id="4432"/>
    <lineage>
        <taxon>Eukaryota</taxon>
        <taxon>Viridiplantae</taxon>
        <taxon>Streptophyta</taxon>
        <taxon>Embryophyta</taxon>
        <taxon>Tracheophyta</taxon>
        <taxon>Spermatophyta</taxon>
        <taxon>Magnoliopsida</taxon>
        <taxon>Proteales</taxon>
        <taxon>Nelumbonaceae</taxon>
        <taxon>Nelumbo</taxon>
    </lineage>
</organism>
<keyword evidence="2" id="KW-1185">Reference proteome</keyword>
<evidence type="ECO:0000313" key="1">
    <source>
        <dbReference type="EMBL" id="DAD43540.1"/>
    </source>
</evidence>
<proteinExistence type="predicted"/>
<protein>
    <submittedName>
        <fullName evidence="1">Uncharacterized protein</fullName>
    </submittedName>
</protein>
<dbReference type="Proteomes" id="UP000607653">
    <property type="component" value="Unassembled WGS sequence"/>
</dbReference>
<evidence type="ECO:0000313" key="2">
    <source>
        <dbReference type="Proteomes" id="UP000607653"/>
    </source>
</evidence>
<accession>A0A822ZGA8</accession>
<gene>
    <name evidence="1" type="ORF">HUJ06_001770</name>
</gene>
<name>A0A822ZGA8_NELNU</name>
<reference evidence="1 2" key="1">
    <citation type="journal article" date="2020" name="Mol. Biol. Evol.">
        <title>Distinct Expression and Methylation Patterns for Genes with Different Fates following a Single Whole-Genome Duplication in Flowering Plants.</title>
        <authorList>
            <person name="Shi T."/>
            <person name="Rahmani R.S."/>
            <person name="Gugger P.F."/>
            <person name="Wang M."/>
            <person name="Li H."/>
            <person name="Zhang Y."/>
            <person name="Li Z."/>
            <person name="Wang Q."/>
            <person name="Van de Peer Y."/>
            <person name="Marchal K."/>
            <person name="Chen J."/>
        </authorList>
    </citation>
    <scope>NUCLEOTIDE SEQUENCE [LARGE SCALE GENOMIC DNA]</scope>
    <source>
        <tissue evidence="1">Leaf</tissue>
    </source>
</reference>
<comment type="caution">
    <text evidence="1">The sequence shown here is derived from an EMBL/GenBank/DDBJ whole genome shotgun (WGS) entry which is preliminary data.</text>
</comment>